<dbReference type="Ensembl" id="ENSOTST00005195274.1">
    <property type="protein sequence ID" value="ENSOTSP00005156012.1"/>
    <property type="gene ID" value="ENSOTSG00005077499.1"/>
</dbReference>
<dbReference type="GeneTree" id="ENSGT00950000183173"/>
<proteinExistence type="predicted"/>
<feature type="compositionally biased region" description="Low complexity" evidence="1">
    <location>
        <begin position="71"/>
        <end position="85"/>
    </location>
</feature>
<sequence>MTNPADPGQLRNTVSIQEATIGRRKELLRGLVEGVQVLAEHHDRALDSLLEKFRGLSGRQPTMVVTPQPLSNSAASSAISSVTPPSREPRLPPPECFNGEPSTCRVLPAQCALVFVLQPSSFPLDRSKIAYLITLMSGRVLNWATAVWEQQPAICVSLEGFVGEVKKVFDAPFSGREAARKLIQLRQDSCSVADYAVDFCTLAVESAWNQEALFDMFLHDISEEVKDVIAARELATNLDSLIALTIHIDGQFWECRWERKFDFARTTRDSTWPPSHPGSPRRSRCRVNTRLPDLPRESPKTAESSLPENMQLASGMEIQDQH</sequence>
<feature type="region of interest" description="Disordered" evidence="1">
    <location>
        <begin position="268"/>
        <end position="322"/>
    </location>
</feature>
<dbReference type="InterPro" id="IPR032549">
    <property type="entry name" value="DUF4939"/>
</dbReference>
<dbReference type="AlphaFoldDB" id="A0AAZ3SS91"/>
<dbReference type="Ensembl" id="ENSOTST00005125110.1">
    <property type="protein sequence ID" value="ENSOTSP00005141630.1"/>
    <property type="gene ID" value="ENSOTSG00005077499.1"/>
</dbReference>
<reference evidence="4" key="1">
    <citation type="journal article" date="2018" name="PLoS ONE">
        <title>Chinook salmon (Oncorhynchus tshawytscha) genome and transcriptome.</title>
        <authorList>
            <person name="Christensen K.A."/>
            <person name="Leong J.S."/>
            <person name="Sakhrani D."/>
            <person name="Biagi C.A."/>
            <person name="Minkley D.R."/>
            <person name="Withler R.E."/>
            <person name="Rondeau E.B."/>
            <person name="Koop B.F."/>
            <person name="Devlin R.H."/>
        </authorList>
    </citation>
    <scope>NUCLEOTIDE SEQUENCE [LARGE SCALE GENOMIC DNA]</scope>
</reference>
<accession>A0AAZ3SS91</accession>
<organism evidence="3 4">
    <name type="scientific">Oncorhynchus tshawytscha</name>
    <name type="common">Chinook salmon</name>
    <name type="synonym">Salmo tshawytscha</name>
    <dbReference type="NCBI Taxonomy" id="74940"/>
    <lineage>
        <taxon>Eukaryota</taxon>
        <taxon>Metazoa</taxon>
        <taxon>Chordata</taxon>
        <taxon>Craniata</taxon>
        <taxon>Vertebrata</taxon>
        <taxon>Euteleostomi</taxon>
        <taxon>Actinopterygii</taxon>
        <taxon>Neopterygii</taxon>
        <taxon>Teleostei</taxon>
        <taxon>Protacanthopterygii</taxon>
        <taxon>Salmoniformes</taxon>
        <taxon>Salmonidae</taxon>
        <taxon>Salmoninae</taxon>
        <taxon>Oncorhynchus</taxon>
    </lineage>
</organism>
<dbReference type="InterPro" id="IPR032567">
    <property type="entry name" value="RTL1-rel"/>
</dbReference>
<evidence type="ECO:0000259" key="2">
    <source>
        <dbReference type="Pfam" id="PF16297"/>
    </source>
</evidence>
<evidence type="ECO:0000313" key="4">
    <source>
        <dbReference type="Proteomes" id="UP000694402"/>
    </source>
</evidence>
<feature type="compositionally biased region" description="Polar residues" evidence="1">
    <location>
        <begin position="301"/>
        <end position="312"/>
    </location>
</feature>
<evidence type="ECO:0000313" key="3">
    <source>
        <dbReference type="Ensembl" id="ENSOTSP00005156012.1"/>
    </source>
</evidence>
<feature type="domain" description="DUF4939" evidence="2">
    <location>
        <begin position="91"/>
        <end position="169"/>
    </location>
</feature>
<reference evidence="3" key="2">
    <citation type="submission" date="2025-05" db="UniProtKB">
        <authorList>
            <consortium name="Ensembl"/>
        </authorList>
    </citation>
    <scope>IDENTIFICATION</scope>
</reference>
<keyword evidence="4" id="KW-1185">Reference proteome</keyword>
<evidence type="ECO:0000256" key="1">
    <source>
        <dbReference type="SAM" id="MobiDB-lite"/>
    </source>
</evidence>
<name>A0AAZ3SS91_ONCTS</name>
<dbReference type="Pfam" id="PF16297">
    <property type="entry name" value="DUF4939"/>
    <property type="match status" value="1"/>
</dbReference>
<dbReference type="PANTHER" id="PTHR15503">
    <property type="entry name" value="LDOC1 RELATED"/>
    <property type="match status" value="1"/>
</dbReference>
<dbReference type="Proteomes" id="UP000694402">
    <property type="component" value="Unassembled WGS sequence"/>
</dbReference>
<dbReference type="PANTHER" id="PTHR15503:SF36">
    <property type="entry name" value="RETROTRANSPOSON GAG-LIKE PROTEIN 5"/>
    <property type="match status" value="1"/>
</dbReference>
<protein>
    <recommendedName>
        <fullName evidence="2">DUF4939 domain-containing protein</fullName>
    </recommendedName>
</protein>
<feature type="region of interest" description="Disordered" evidence="1">
    <location>
        <begin position="64"/>
        <end position="91"/>
    </location>
</feature>